<dbReference type="OrthoDB" id="4095816at2759"/>
<dbReference type="KEGG" id="uvi:66068683"/>
<feature type="compositionally biased region" description="Polar residues" evidence="3">
    <location>
        <begin position="58"/>
        <end position="85"/>
    </location>
</feature>
<feature type="compositionally biased region" description="Low complexity" evidence="3">
    <location>
        <begin position="850"/>
        <end position="859"/>
    </location>
</feature>
<accession>A0A8E5HXV9</accession>
<feature type="repeat" description="TPR" evidence="2">
    <location>
        <begin position="244"/>
        <end position="277"/>
    </location>
</feature>
<sequence length="911" mass="100108">MASQFGATFVPGGFDDYYMPEVVAPSPQRATPQVPKDMQDDLQRLELEASDTEKRQGRQPSLSTFQQQRSYTGSETEEPATSATLNPDGDTTAHKDPRSRGAERIDIMGLGAPSFSPFPKVYGDNVPPADDAKEEILWSARKHVLHSQNVDMQISWARDVLIWVEIAMDATARELADKPRPATPRIEHELRVDSLNIINYLAEQEHPDALYIRSKWLEFGKFGHRVDKREAYSGYKRAAELGNARSEYRMGMLYEQSNDMSKAKEHYYKGMSLKDSAALYRMGMMSLLGQHGDAKDFLGGLELIRAAANSSDEDAPQGSYVYGMLVGRDLPDITIPDGLLPHSLEKAKMYVEKAAYLGFAKAQLKMGQAYELCQLGCEFNPSYSLHYYGLAAKQGVPEAALGVSRWFLFGYEGVFKKNEELAFRYAQEAAAAKLPTGEFAMGYYYEIGIHVSQSISDAWKWYRLAADHGNKDALSRLESLSHDQSLSKKDHETIALTRIKSQHGSQRGKRPERFTQLQTMPALTEETASPISPKNDNTLIPSTSGEPSSAATGLPRFTAQPSAVFKPMPVSDHATLPDPSRTPFVGSERLSVLNIRLDSNSKILVRPNSAAPYPDDDKPVSLNVNRPRSTAPYPDDDVGLPAASRHESGLQSRQGASADRPSRAFGIKPQPSGGSRLIPLSHSTGSLQPPMHPKPPRGRVVSADWERQASPDGDGLSSSGLHLTRKITAGDDIYSRPSTTQPYPEGNVPQNRLQNQQSRHPISSGAEPTREHGPRISSRRGSEMLPPLPPQDARMTTQNHERFSRAPAATSRLERIGSSTSTHQPPRTPTSPSHERSSKPWPGQTIGQTRSVSPSAASRRPFDSNDQPGSVPEHTVTAPSNPVKGPPVKGPATFEDMGIPQGKQEGDCVVM</sequence>
<dbReference type="PROSITE" id="PS50005">
    <property type="entry name" value="TPR"/>
    <property type="match status" value="1"/>
</dbReference>
<feature type="compositionally biased region" description="Low complexity" evidence="3">
    <location>
        <begin position="712"/>
        <end position="721"/>
    </location>
</feature>
<evidence type="ECO:0000313" key="4">
    <source>
        <dbReference type="EMBL" id="QUC23665.1"/>
    </source>
</evidence>
<organism evidence="4 5">
    <name type="scientific">Ustilaginoidea virens</name>
    <name type="common">Rice false smut fungus</name>
    <name type="synonym">Villosiclava virens</name>
    <dbReference type="NCBI Taxonomy" id="1159556"/>
    <lineage>
        <taxon>Eukaryota</taxon>
        <taxon>Fungi</taxon>
        <taxon>Dikarya</taxon>
        <taxon>Ascomycota</taxon>
        <taxon>Pezizomycotina</taxon>
        <taxon>Sordariomycetes</taxon>
        <taxon>Hypocreomycetidae</taxon>
        <taxon>Hypocreales</taxon>
        <taxon>Clavicipitaceae</taxon>
        <taxon>Ustilaginoidea</taxon>
    </lineage>
</organism>
<gene>
    <name evidence="4" type="ORF">UV8b_07906</name>
</gene>
<proteinExistence type="predicted"/>
<dbReference type="SUPFAM" id="SSF81901">
    <property type="entry name" value="HCP-like"/>
    <property type="match status" value="1"/>
</dbReference>
<dbReference type="InterPro" id="IPR051726">
    <property type="entry name" value="Chitin_Synth_Reg"/>
</dbReference>
<feature type="region of interest" description="Disordered" evidence="3">
    <location>
        <begin position="1"/>
        <end position="100"/>
    </location>
</feature>
<evidence type="ECO:0000256" key="2">
    <source>
        <dbReference type="PROSITE-ProRule" id="PRU00339"/>
    </source>
</evidence>
<dbReference type="InterPro" id="IPR011990">
    <property type="entry name" value="TPR-like_helical_dom_sf"/>
</dbReference>
<dbReference type="Pfam" id="PF08238">
    <property type="entry name" value="Sel1"/>
    <property type="match status" value="7"/>
</dbReference>
<evidence type="ECO:0000256" key="3">
    <source>
        <dbReference type="SAM" id="MobiDB-lite"/>
    </source>
</evidence>
<protein>
    <recommendedName>
        <fullName evidence="6">Chitin synthase activator (Chs3)</fullName>
    </recommendedName>
</protein>
<feature type="compositionally biased region" description="Polar residues" evidence="3">
    <location>
        <begin position="515"/>
        <end position="551"/>
    </location>
</feature>
<feature type="compositionally biased region" description="Basic and acidic residues" evidence="3">
    <location>
        <begin position="91"/>
        <end position="100"/>
    </location>
</feature>
<keyword evidence="2" id="KW-0802">TPR repeat</keyword>
<dbReference type="InterPro" id="IPR019734">
    <property type="entry name" value="TPR_rpt"/>
</dbReference>
<evidence type="ECO:0000313" key="5">
    <source>
        <dbReference type="Proteomes" id="UP000027002"/>
    </source>
</evidence>
<dbReference type="AlphaFoldDB" id="A0A8E5HXV9"/>
<feature type="region of interest" description="Disordered" evidence="3">
    <location>
        <begin position="606"/>
        <end position="911"/>
    </location>
</feature>
<dbReference type="Gene3D" id="1.25.40.10">
    <property type="entry name" value="Tetratricopeptide repeat domain"/>
    <property type="match status" value="2"/>
</dbReference>
<dbReference type="RefSeq" id="XP_043001338.1">
    <property type="nucleotide sequence ID" value="XM_043145403.1"/>
</dbReference>
<name>A0A8E5HXV9_USTVR</name>
<keyword evidence="5" id="KW-1185">Reference proteome</keyword>
<dbReference type="PANTHER" id="PTHR46430">
    <property type="entry name" value="PROTEIN SKT5-RELATED"/>
    <property type="match status" value="1"/>
</dbReference>
<feature type="compositionally biased region" description="Polar residues" evidence="3">
    <location>
        <begin position="736"/>
        <end position="761"/>
    </location>
</feature>
<evidence type="ECO:0008006" key="6">
    <source>
        <dbReference type="Google" id="ProtNLM"/>
    </source>
</evidence>
<feature type="compositionally biased region" description="Basic and acidic residues" evidence="3">
    <location>
        <begin position="37"/>
        <end position="56"/>
    </location>
</feature>
<dbReference type="Proteomes" id="UP000027002">
    <property type="component" value="Chromosome 7"/>
</dbReference>
<keyword evidence="1" id="KW-0677">Repeat</keyword>
<feature type="region of interest" description="Disordered" evidence="3">
    <location>
        <begin position="500"/>
        <end position="554"/>
    </location>
</feature>
<dbReference type="EMBL" id="CP072759">
    <property type="protein sequence ID" value="QUC23665.1"/>
    <property type="molecule type" value="Genomic_DNA"/>
</dbReference>
<dbReference type="PANTHER" id="PTHR46430:SF2">
    <property type="entry name" value="CHITIN SYNTHASE REGULATORY FACTOR 4"/>
    <property type="match status" value="1"/>
</dbReference>
<dbReference type="GeneID" id="66068683"/>
<reference evidence="4" key="1">
    <citation type="submission" date="2020-03" db="EMBL/GenBank/DDBJ databases">
        <title>A mixture of massive structural variations and highly conserved coding sequences in Ustilaginoidea virens genome.</title>
        <authorList>
            <person name="Zhang K."/>
            <person name="Zhao Z."/>
            <person name="Zhang Z."/>
            <person name="Li Y."/>
            <person name="Hsiang T."/>
            <person name="Sun W."/>
        </authorList>
    </citation>
    <scope>NUCLEOTIDE SEQUENCE</scope>
    <source>
        <strain evidence="4">UV-8b</strain>
    </source>
</reference>
<dbReference type="InterPro" id="IPR006597">
    <property type="entry name" value="Sel1-like"/>
</dbReference>
<dbReference type="SMART" id="SM00671">
    <property type="entry name" value="SEL1"/>
    <property type="match status" value="6"/>
</dbReference>
<evidence type="ECO:0000256" key="1">
    <source>
        <dbReference type="ARBA" id="ARBA00022737"/>
    </source>
</evidence>